<name>A0A0K9NR39_ZOSMR</name>
<protein>
    <recommendedName>
        <fullName evidence="5">Transcription factor</fullName>
        <shortName evidence="5">bHLH transcription factor</shortName>
    </recommendedName>
    <alternativeName>
        <fullName evidence="5">Basic helix-loop-helix protein</fullName>
    </alternativeName>
</protein>
<comment type="caution">
    <text evidence="8">The sequence shown here is derived from an EMBL/GenBank/DDBJ whole genome shotgun (WGS) entry which is preliminary data.</text>
</comment>
<comment type="subcellular location">
    <subcellularLocation>
        <location evidence="5">Nucleus</location>
    </subcellularLocation>
</comment>
<dbReference type="GO" id="GO:0003700">
    <property type="term" value="F:DNA-binding transcription factor activity"/>
    <property type="evidence" value="ECO:0000318"/>
    <property type="project" value="GO_Central"/>
</dbReference>
<sequence length="505" mass="56404">MNTWNLQDWMPPPQPLTPDTSNLLLPSASPFDPTFFPSSNKIAHFNQETLHQRLQSLIDGSPWTYAIFWQTSFDPITGDDSNLGWSDGYYKGSEMEKWRRPKSMANPGEQEHRKRVLRELNSFIVDGSSEDAIDVNDEVTDTEWFFLVSMTHSFGRDDGVLGKAYFSGSPMWLACVGISGSTRERVVQAGGFGIQTMVCFPVMGGVVELGSTEIIHQNVDIENKVRFLFPFDIGTSTAATTTSVQISSVTETKTEHNDPDSYNKEVNLSSYGVNPAPAMMDPMTNFGLYDNTQDEMYLSFEAELKQHSENSVVALDNDNEEEVQVPRPKKKRGRKPANGRKEPLNHVEAERQRREKLNLKFDALRSVVPNASKIGKAALIGDAITHINHLTSKTHVLESDNHRLKCQLENSSIISGARTAMVGGGGVDIDVEVINGEGSIRARCEKKNHPAARLMVALMQMDIDVIHATMSVVKDTMIQKVIIRMSERKQLTKEQLTSVLLSKLR</sequence>
<gene>
    <name evidence="8" type="ORF">ZOSMA_76G01020</name>
</gene>
<dbReference type="InterPro" id="IPR025610">
    <property type="entry name" value="MYC/MYB_N"/>
</dbReference>
<evidence type="ECO:0000313" key="9">
    <source>
        <dbReference type="Proteomes" id="UP000036987"/>
    </source>
</evidence>
<dbReference type="EMBL" id="LFYR01001927">
    <property type="protein sequence ID" value="KMZ58547.1"/>
    <property type="molecule type" value="Genomic_DNA"/>
</dbReference>
<dbReference type="PROSITE" id="PS50888">
    <property type="entry name" value="BHLH"/>
    <property type="match status" value="1"/>
</dbReference>
<feature type="region of interest" description="Disordered" evidence="6">
    <location>
        <begin position="242"/>
        <end position="269"/>
    </location>
</feature>
<dbReference type="OMA" id="FQTADLM"/>
<dbReference type="GO" id="GO:0005634">
    <property type="term" value="C:nucleus"/>
    <property type="evidence" value="ECO:0000318"/>
    <property type="project" value="GO_Central"/>
</dbReference>
<reference evidence="9" key="1">
    <citation type="journal article" date="2016" name="Nature">
        <title>The genome of the seagrass Zostera marina reveals angiosperm adaptation to the sea.</title>
        <authorList>
            <person name="Olsen J.L."/>
            <person name="Rouze P."/>
            <person name="Verhelst B."/>
            <person name="Lin Y.-C."/>
            <person name="Bayer T."/>
            <person name="Collen J."/>
            <person name="Dattolo E."/>
            <person name="De Paoli E."/>
            <person name="Dittami S."/>
            <person name="Maumus F."/>
            <person name="Michel G."/>
            <person name="Kersting A."/>
            <person name="Lauritano C."/>
            <person name="Lohaus R."/>
            <person name="Toepel M."/>
            <person name="Tonon T."/>
            <person name="Vanneste K."/>
            <person name="Amirebrahimi M."/>
            <person name="Brakel J."/>
            <person name="Bostroem C."/>
            <person name="Chovatia M."/>
            <person name="Grimwood J."/>
            <person name="Jenkins J.W."/>
            <person name="Jueterbock A."/>
            <person name="Mraz A."/>
            <person name="Stam W.T."/>
            <person name="Tice H."/>
            <person name="Bornberg-Bauer E."/>
            <person name="Green P.J."/>
            <person name="Pearson G.A."/>
            <person name="Procaccini G."/>
            <person name="Duarte C.M."/>
            <person name="Schmutz J."/>
            <person name="Reusch T.B.H."/>
            <person name="Van de Peer Y."/>
        </authorList>
    </citation>
    <scope>NUCLEOTIDE SEQUENCE [LARGE SCALE GENOMIC DNA]</scope>
    <source>
        <strain evidence="9">cv. Finnish</strain>
    </source>
</reference>
<dbReference type="Pfam" id="PF14215">
    <property type="entry name" value="bHLH-MYC_N"/>
    <property type="match status" value="1"/>
</dbReference>
<evidence type="ECO:0000259" key="7">
    <source>
        <dbReference type="PROSITE" id="PS50888"/>
    </source>
</evidence>
<dbReference type="InterPro" id="IPR011598">
    <property type="entry name" value="bHLH_dom"/>
</dbReference>
<evidence type="ECO:0000256" key="6">
    <source>
        <dbReference type="SAM" id="MobiDB-lite"/>
    </source>
</evidence>
<dbReference type="SMART" id="SM00353">
    <property type="entry name" value="HLH"/>
    <property type="match status" value="1"/>
</dbReference>
<feature type="compositionally biased region" description="Basic and acidic residues" evidence="6">
    <location>
        <begin position="252"/>
        <end position="263"/>
    </location>
</feature>
<keyword evidence="4 5" id="KW-0539">Nucleus</keyword>
<evidence type="ECO:0000256" key="2">
    <source>
        <dbReference type="ARBA" id="ARBA00023015"/>
    </source>
</evidence>
<keyword evidence="2 5" id="KW-0805">Transcription regulation</keyword>
<evidence type="ECO:0000256" key="3">
    <source>
        <dbReference type="ARBA" id="ARBA00023163"/>
    </source>
</evidence>
<dbReference type="Pfam" id="PF00010">
    <property type="entry name" value="HLH"/>
    <property type="match status" value="1"/>
</dbReference>
<evidence type="ECO:0000313" key="8">
    <source>
        <dbReference type="EMBL" id="KMZ58547.1"/>
    </source>
</evidence>
<dbReference type="InterPro" id="IPR045084">
    <property type="entry name" value="AIB/MYC-like"/>
</dbReference>
<organism evidence="8 9">
    <name type="scientific">Zostera marina</name>
    <name type="common">Eelgrass</name>
    <dbReference type="NCBI Taxonomy" id="29655"/>
    <lineage>
        <taxon>Eukaryota</taxon>
        <taxon>Viridiplantae</taxon>
        <taxon>Streptophyta</taxon>
        <taxon>Embryophyta</taxon>
        <taxon>Tracheophyta</taxon>
        <taxon>Spermatophyta</taxon>
        <taxon>Magnoliopsida</taxon>
        <taxon>Liliopsida</taxon>
        <taxon>Zosteraceae</taxon>
        <taxon>Zostera</taxon>
    </lineage>
</organism>
<dbReference type="PANTHER" id="PTHR11514">
    <property type="entry name" value="MYC"/>
    <property type="match status" value="1"/>
</dbReference>
<keyword evidence="3 5" id="KW-0804">Transcription</keyword>
<evidence type="ECO:0000256" key="1">
    <source>
        <dbReference type="ARBA" id="ARBA00005510"/>
    </source>
</evidence>
<feature type="compositionally biased region" description="Basic residues" evidence="6">
    <location>
        <begin position="327"/>
        <end position="338"/>
    </location>
</feature>
<feature type="domain" description="BHLH" evidence="7">
    <location>
        <begin position="341"/>
        <end position="390"/>
    </location>
</feature>
<evidence type="ECO:0000256" key="5">
    <source>
        <dbReference type="RuleBase" id="RU369104"/>
    </source>
</evidence>
<dbReference type="Proteomes" id="UP000036987">
    <property type="component" value="Unassembled WGS sequence"/>
</dbReference>
<accession>A0A0K9NR39</accession>
<evidence type="ECO:0000256" key="4">
    <source>
        <dbReference type="ARBA" id="ARBA00023242"/>
    </source>
</evidence>
<dbReference type="GO" id="GO:0006355">
    <property type="term" value="P:regulation of DNA-templated transcription"/>
    <property type="evidence" value="ECO:0000318"/>
    <property type="project" value="GO_Central"/>
</dbReference>
<dbReference type="GO" id="GO:0046983">
    <property type="term" value="F:protein dimerization activity"/>
    <property type="evidence" value="ECO:0007669"/>
    <property type="project" value="InterPro"/>
</dbReference>
<feature type="region of interest" description="Disordered" evidence="6">
    <location>
        <begin position="311"/>
        <end position="351"/>
    </location>
</feature>
<dbReference type="PANTHER" id="PTHR11514:SF43">
    <property type="entry name" value="TRANSCRIPTION FACTOR MYC2"/>
    <property type="match status" value="1"/>
</dbReference>
<dbReference type="GO" id="GO:0000976">
    <property type="term" value="F:transcription cis-regulatory region binding"/>
    <property type="evidence" value="ECO:0000318"/>
    <property type="project" value="GO_Central"/>
</dbReference>
<dbReference type="SUPFAM" id="SSF47459">
    <property type="entry name" value="HLH, helix-loop-helix DNA-binding domain"/>
    <property type="match status" value="1"/>
</dbReference>
<feature type="compositionally biased region" description="Basic and acidic residues" evidence="6">
    <location>
        <begin position="339"/>
        <end position="351"/>
    </location>
</feature>
<dbReference type="AlphaFoldDB" id="A0A0K9NR39"/>
<feature type="compositionally biased region" description="Polar residues" evidence="6">
    <location>
        <begin position="242"/>
        <end position="251"/>
    </location>
</feature>
<keyword evidence="9" id="KW-1185">Reference proteome</keyword>
<comment type="similarity">
    <text evidence="1">Belongs to the bHLH protein family.</text>
</comment>
<dbReference type="OrthoDB" id="1926382at2759"/>
<dbReference type="Gene3D" id="4.10.280.10">
    <property type="entry name" value="Helix-loop-helix DNA-binding domain"/>
    <property type="match status" value="1"/>
</dbReference>
<dbReference type="InterPro" id="IPR036638">
    <property type="entry name" value="HLH_DNA-bd_sf"/>
</dbReference>
<proteinExistence type="inferred from homology"/>